<gene>
    <name evidence="1" type="ORF">CEV34_2669</name>
</gene>
<dbReference type="Proteomes" id="UP000216188">
    <property type="component" value="Unassembled WGS sequence"/>
</dbReference>
<dbReference type="EMBL" id="NNRM01000021">
    <property type="protein sequence ID" value="OYR25851.1"/>
    <property type="molecule type" value="Genomic_DNA"/>
</dbReference>
<sequence>MLYVVSNEPAEVQTQKCVDAFYAKNGPCCAGCDFWRWISATVGECVRFPPNHNHDAAAGLGMTSCSLPRSTTNLTKRDHWCGEFRDDPDQA</sequence>
<comment type="caution">
    <text evidence="1">The sequence shown here is derived from an EMBL/GenBank/DDBJ whole genome shotgun (WGS) entry which is preliminary data.</text>
</comment>
<protein>
    <submittedName>
        <fullName evidence="1">Uncharacterized protein</fullName>
    </submittedName>
</protein>
<organism evidence="1 2">
    <name type="scientific">Brucella pseudogrignonensis</name>
    <dbReference type="NCBI Taxonomy" id="419475"/>
    <lineage>
        <taxon>Bacteria</taxon>
        <taxon>Pseudomonadati</taxon>
        <taxon>Pseudomonadota</taxon>
        <taxon>Alphaproteobacteria</taxon>
        <taxon>Hyphomicrobiales</taxon>
        <taxon>Brucellaceae</taxon>
        <taxon>Brucella/Ochrobactrum group</taxon>
        <taxon>Brucella</taxon>
    </lineage>
</organism>
<reference evidence="1 2" key="1">
    <citation type="submission" date="2017-07" db="EMBL/GenBank/DDBJ databases">
        <title>Phylogenetic study on the rhizospheric bacterium Ochrobactrum sp. A44.</title>
        <authorList>
            <person name="Krzyzanowska D.M."/>
            <person name="Ossowicki A."/>
            <person name="Rajewska M."/>
            <person name="Maciag T."/>
            <person name="Kaczynski Z."/>
            <person name="Czerwicka M."/>
            <person name="Jafra S."/>
        </authorList>
    </citation>
    <scope>NUCLEOTIDE SEQUENCE [LARGE SCALE GENOMIC DNA]</scope>
    <source>
        <strain evidence="1 2">CCUG 30717</strain>
    </source>
</reference>
<dbReference type="AlphaFoldDB" id="A0A256GGW2"/>
<keyword evidence="2" id="KW-1185">Reference proteome</keyword>
<evidence type="ECO:0000313" key="1">
    <source>
        <dbReference type="EMBL" id="OYR25851.1"/>
    </source>
</evidence>
<accession>A0A256GGW2</accession>
<proteinExistence type="predicted"/>
<evidence type="ECO:0000313" key="2">
    <source>
        <dbReference type="Proteomes" id="UP000216188"/>
    </source>
</evidence>
<name>A0A256GGW2_9HYPH</name>